<keyword evidence="5" id="KW-0732">Signal</keyword>
<dbReference type="RefSeq" id="WP_184310386.1">
    <property type="nucleotide sequence ID" value="NZ_JACHEN010000010.1"/>
</dbReference>
<keyword evidence="8" id="KW-1185">Reference proteome</keyword>
<dbReference type="Gene3D" id="3.20.20.80">
    <property type="entry name" value="Glycosidases"/>
    <property type="match status" value="1"/>
</dbReference>
<evidence type="ECO:0000256" key="2">
    <source>
        <dbReference type="ARBA" id="ARBA00022801"/>
    </source>
</evidence>
<dbReference type="InterPro" id="IPR022790">
    <property type="entry name" value="GH26_dom"/>
</dbReference>
<organism evidence="7 8">
    <name type="scientific">Anaerosolibacter carboniphilus</name>
    <dbReference type="NCBI Taxonomy" id="1417629"/>
    <lineage>
        <taxon>Bacteria</taxon>
        <taxon>Bacillati</taxon>
        <taxon>Bacillota</taxon>
        <taxon>Clostridia</taxon>
        <taxon>Peptostreptococcales</taxon>
        <taxon>Thermotaleaceae</taxon>
        <taxon>Anaerosolibacter</taxon>
    </lineage>
</organism>
<evidence type="ECO:0000259" key="6">
    <source>
        <dbReference type="PROSITE" id="PS51764"/>
    </source>
</evidence>
<dbReference type="PANTHER" id="PTHR40079:SF4">
    <property type="entry name" value="GH26 DOMAIN-CONTAINING PROTEIN-RELATED"/>
    <property type="match status" value="1"/>
</dbReference>
<dbReference type="SUPFAM" id="SSF51445">
    <property type="entry name" value="(Trans)glycosidases"/>
    <property type="match status" value="1"/>
</dbReference>
<dbReference type="GO" id="GO:0006080">
    <property type="term" value="P:substituted mannan metabolic process"/>
    <property type="evidence" value="ECO:0007669"/>
    <property type="project" value="InterPro"/>
</dbReference>
<evidence type="ECO:0000256" key="4">
    <source>
        <dbReference type="PROSITE-ProRule" id="PRU01100"/>
    </source>
</evidence>
<accession>A0A841KUH1</accession>
<evidence type="ECO:0000256" key="5">
    <source>
        <dbReference type="SAM" id="SignalP"/>
    </source>
</evidence>
<keyword evidence="3 4" id="KW-0326">Glycosidase</keyword>
<dbReference type="InterPro" id="IPR000805">
    <property type="entry name" value="Glyco_hydro_26"/>
</dbReference>
<dbReference type="EMBL" id="JACHEN010000010">
    <property type="protein sequence ID" value="MBB6215838.1"/>
    <property type="molecule type" value="Genomic_DNA"/>
</dbReference>
<feature type="active site" description="Nucleophile" evidence="4">
    <location>
        <position position="461"/>
    </location>
</feature>
<reference evidence="7 8" key="1">
    <citation type="submission" date="2020-08" db="EMBL/GenBank/DDBJ databases">
        <title>Genomic Encyclopedia of Type Strains, Phase IV (KMG-IV): sequencing the most valuable type-strain genomes for metagenomic binning, comparative biology and taxonomic classification.</title>
        <authorList>
            <person name="Goeker M."/>
        </authorList>
    </citation>
    <scope>NUCLEOTIDE SEQUENCE [LARGE SCALE GENOMIC DNA]</scope>
    <source>
        <strain evidence="7 8">DSM 103526</strain>
    </source>
</reference>
<protein>
    <recommendedName>
        <fullName evidence="6">GH26 domain-containing protein</fullName>
    </recommendedName>
</protein>
<feature type="chain" id="PRO_5039688369" description="GH26 domain-containing protein" evidence="5">
    <location>
        <begin position="23"/>
        <end position="532"/>
    </location>
</feature>
<dbReference type="Pfam" id="PF02156">
    <property type="entry name" value="Glyco_hydro_26"/>
    <property type="match status" value="1"/>
</dbReference>
<comment type="caution">
    <text evidence="7">The sequence shown here is derived from an EMBL/GenBank/DDBJ whole genome shotgun (WGS) entry which is preliminary data.</text>
</comment>
<sequence length="532" mass="62889">MKIKKFGAILCAAALIFSGTFAFGDTVDSISTFIKNGKIVTYSDFTEEDDFKTITPIDHQYNEYQNFAHGYSIKYPNHMYVDVSISPVKTLIYDKEKSIEIYYDNFKGTSNSAAAYIGYSNRFLKNTKDHYKEYEDTLHINGMKTHLLKWDREKMSKIPNDKNYYVSAEIVKNSHEVYTIIIKSAKPFESYEEYMELIQSFRLIEKKGTPQVHLDQGRTYHGLNDETKEFYDKYFKDSKETRWGIFENTAPRDFGFLKSLEDQLDYTFDFLVLYQSFSSDGFPMEEMKNAYENNRYVELTLQTMYLDGRDNSSVTYDILQGEYDSYFQEYARQAKLFGHPILFRLNNEMNGDWCVYSSYFTSKDPEMFKAVWKYVYNIFKDAGVDNVLWVWNPHDGSFPNFAWNHALNYYPGDEFVDIIGLTGYNAGTYYPGEKWRGFDEIYVPLYAEYDKIFSQPFMVTEFGSNSVGGDKIQWIHEMFDSMKKFDRIKVAIWWNGIDWDSQRNPARIYRLDQSPEMIDTFRNRLKEYKITE</sequence>
<dbReference type="PANTHER" id="PTHR40079">
    <property type="entry name" value="MANNAN ENDO-1,4-BETA-MANNOSIDASE E-RELATED"/>
    <property type="match status" value="1"/>
</dbReference>
<comment type="similarity">
    <text evidence="1 4">Belongs to the glycosyl hydrolase 26 family.</text>
</comment>
<dbReference type="GO" id="GO:0016985">
    <property type="term" value="F:mannan endo-1,4-beta-mannosidase activity"/>
    <property type="evidence" value="ECO:0007669"/>
    <property type="project" value="InterPro"/>
</dbReference>
<dbReference type="InterPro" id="IPR017853">
    <property type="entry name" value="GH"/>
</dbReference>
<evidence type="ECO:0000256" key="3">
    <source>
        <dbReference type="ARBA" id="ARBA00023295"/>
    </source>
</evidence>
<name>A0A841KUH1_9FIRM</name>
<evidence type="ECO:0000256" key="1">
    <source>
        <dbReference type="ARBA" id="ARBA00007754"/>
    </source>
</evidence>
<dbReference type="AlphaFoldDB" id="A0A841KUH1"/>
<feature type="active site" description="Proton donor" evidence="4">
    <location>
        <position position="348"/>
    </location>
</feature>
<feature type="signal peptide" evidence="5">
    <location>
        <begin position="1"/>
        <end position="22"/>
    </location>
</feature>
<gene>
    <name evidence="7" type="ORF">HNQ80_001929</name>
</gene>
<feature type="domain" description="GH26" evidence="6">
    <location>
        <begin position="225"/>
        <end position="521"/>
    </location>
</feature>
<evidence type="ECO:0000313" key="8">
    <source>
        <dbReference type="Proteomes" id="UP000579281"/>
    </source>
</evidence>
<dbReference type="PROSITE" id="PS51764">
    <property type="entry name" value="GH26"/>
    <property type="match status" value="1"/>
</dbReference>
<proteinExistence type="inferred from homology"/>
<keyword evidence="2 4" id="KW-0378">Hydrolase</keyword>
<dbReference type="Proteomes" id="UP000579281">
    <property type="component" value="Unassembled WGS sequence"/>
</dbReference>
<evidence type="ECO:0000313" key="7">
    <source>
        <dbReference type="EMBL" id="MBB6215838.1"/>
    </source>
</evidence>